<dbReference type="EMBL" id="BKCP01004627">
    <property type="protein sequence ID" value="GER32716.1"/>
    <property type="molecule type" value="Genomic_DNA"/>
</dbReference>
<keyword evidence="3" id="KW-1185">Reference proteome</keyword>
<protein>
    <submittedName>
        <fullName evidence="2">NADH dehydrogenase iron-sulfur protein</fullName>
    </submittedName>
</protein>
<feature type="compositionally biased region" description="Polar residues" evidence="1">
    <location>
        <begin position="16"/>
        <end position="34"/>
    </location>
</feature>
<feature type="compositionally biased region" description="Basic and acidic residues" evidence="1">
    <location>
        <begin position="35"/>
        <end position="46"/>
    </location>
</feature>
<reference evidence="3" key="1">
    <citation type="journal article" date="2019" name="Curr. Biol.">
        <title>Genome Sequence of Striga asiatica Provides Insight into the Evolution of Plant Parasitism.</title>
        <authorList>
            <person name="Yoshida S."/>
            <person name="Kim S."/>
            <person name="Wafula E.K."/>
            <person name="Tanskanen J."/>
            <person name="Kim Y.M."/>
            <person name="Honaas L."/>
            <person name="Yang Z."/>
            <person name="Spallek T."/>
            <person name="Conn C.E."/>
            <person name="Ichihashi Y."/>
            <person name="Cheong K."/>
            <person name="Cui S."/>
            <person name="Der J.P."/>
            <person name="Gundlach H."/>
            <person name="Jiao Y."/>
            <person name="Hori C."/>
            <person name="Ishida J.K."/>
            <person name="Kasahara H."/>
            <person name="Kiba T."/>
            <person name="Kim M.S."/>
            <person name="Koo N."/>
            <person name="Laohavisit A."/>
            <person name="Lee Y.H."/>
            <person name="Lumba S."/>
            <person name="McCourt P."/>
            <person name="Mortimer J.C."/>
            <person name="Mutuku J.M."/>
            <person name="Nomura T."/>
            <person name="Sasaki-Sekimoto Y."/>
            <person name="Seto Y."/>
            <person name="Wang Y."/>
            <person name="Wakatake T."/>
            <person name="Sakakibara H."/>
            <person name="Demura T."/>
            <person name="Yamaguchi S."/>
            <person name="Yoneyama K."/>
            <person name="Manabe R.I."/>
            <person name="Nelson D.C."/>
            <person name="Schulman A.H."/>
            <person name="Timko M.P."/>
            <person name="dePamphilis C.W."/>
            <person name="Choi D."/>
            <person name="Shirasu K."/>
        </authorList>
    </citation>
    <scope>NUCLEOTIDE SEQUENCE [LARGE SCALE GENOMIC DNA]</scope>
    <source>
        <strain evidence="3">cv. UVA1</strain>
    </source>
</reference>
<evidence type="ECO:0000313" key="2">
    <source>
        <dbReference type="EMBL" id="GER32716.1"/>
    </source>
</evidence>
<organism evidence="2 3">
    <name type="scientific">Striga asiatica</name>
    <name type="common">Asiatic witchweed</name>
    <name type="synonym">Buchnera asiatica</name>
    <dbReference type="NCBI Taxonomy" id="4170"/>
    <lineage>
        <taxon>Eukaryota</taxon>
        <taxon>Viridiplantae</taxon>
        <taxon>Streptophyta</taxon>
        <taxon>Embryophyta</taxon>
        <taxon>Tracheophyta</taxon>
        <taxon>Spermatophyta</taxon>
        <taxon>Magnoliopsida</taxon>
        <taxon>eudicotyledons</taxon>
        <taxon>Gunneridae</taxon>
        <taxon>Pentapetalae</taxon>
        <taxon>asterids</taxon>
        <taxon>lamiids</taxon>
        <taxon>Lamiales</taxon>
        <taxon>Orobanchaceae</taxon>
        <taxon>Buchnereae</taxon>
        <taxon>Striga</taxon>
    </lineage>
</organism>
<name>A0A5A7PJA4_STRAF</name>
<comment type="caution">
    <text evidence="2">The sequence shown here is derived from an EMBL/GenBank/DDBJ whole genome shotgun (WGS) entry which is preliminary data.</text>
</comment>
<dbReference type="Proteomes" id="UP000325081">
    <property type="component" value="Unassembled WGS sequence"/>
</dbReference>
<gene>
    <name evidence="2" type="ORF">STAS_08801</name>
</gene>
<evidence type="ECO:0000313" key="3">
    <source>
        <dbReference type="Proteomes" id="UP000325081"/>
    </source>
</evidence>
<accession>A0A5A7PJA4</accession>
<proteinExistence type="predicted"/>
<evidence type="ECO:0000256" key="1">
    <source>
        <dbReference type="SAM" id="MobiDB-lite"/>
    </source>
</evidence>
<sequence length="182" mass="19899">MLIPLTEPNRSSLVTTWSASHSDNSHSVFQTGESVSKRKADRYRDQQRKKRGGGGQRDQRPPLRPCSPFSGVTNLDISLSGTMVKDLNVNIGGRDLVADTSILGKLLLSRLPALSRVLAPSLVVGKTSFSPAKLALSLRNPPPHLVDEGRWFLARYSLVLPGFSLLGLEGFCSAERTFEVEK</sequence>
<feature type="region of interest" description="Disordered" evidence="1">
    <location>
        <begin position="16"/>
        <end position="69"/>
    </location>
</feature>
<dbReference type="AlphaFoldDB" id="A0A5A7PJA4"/>